<dbReference type="InterPro" id="IPR013491">
    <property type="entry name" value="Tape_meas_N"/>
</dbReference>
<evidence type="ECO:0000256" key="3">
    <source>
        <dbReference type="SAM" id="Phobius"/>
    </source>
</evidence>
<feature type="transmembrane region" description="Helical" evidence="3">
    <location>
        <begin position="299"/>
        <end position="323"/>
    </location>
</feature>
<keyword evidence="1" id="KW-1245">Viral tail assembly</keyword>
<feature type="compositionally biased region" description="Basic and acidic residues" evidence="2">
    <location>
        <begin position="880"/>
        <end position="894"/>
    </location>
</feature>
<reference evidence="5 6" key="1">
    <citation type="submission" date="2016-10" db="EMBL/GenBank/DDBJ databases">
        <title>Properties of three new Bordetella phage species from family Siphoviridae.</title>
        <authorList>
            <person name="Knezevic P."/>
            <person name="Petrovic Fabijan A."/>
            <person name="Doffkay Z."/>
            <person name="Rakhely G."/>
        </authorList>
    </citation>
    <scope>NUCLEOTIDE SEQUENCE [LARGE SCALE GENOMIC DNA]</scope>
</reference>
<sequence>MAEERIDIVITERGSRVVKRNLEDIGGSARKSAGGVDFLKNALKGLAAYVSTRELLGLMDTYTNLTNRLRATGLEAQNLTAVYRELLGVANSTRQSFEGTIELYARTAGAAKDLGVSSQELIDFTRSLNQAVALSGASATEAQAAMIQLSQGLAAGALRGEELNSVLEQTPIVADVIAKELGVTRGQLRALGADGKITADIVLNAFKNAREELEERFGKSVPTVSQSFQILRNNLIDLVGGFDQATGVSAALSKALMFMANNLDTIAKLAVSAAAGLALIGGTSSAINMATKAVVALNAVIAANPIGFLLVVLTSVITALTLFRDQIKLGSDEVTTLGDLMRAFGETVGAVFGAIWQWAKDTFGPLVDLIKDWVGEVDISLVGILRFVAKAVDSYYGAWRGAIMAVIELFKSLPAVLGDLMTRALNVLLGKIGDFVNGAGRLLSTVTEFVGLGQIAAVDFKLTNENAGAAAELGKNVGKAFMDGFESTTFAQDFLEDRIKRAQEIGAERLRNQQTGEVDLTGSGSPRNVVDPNAAKEAQKLKDALDALIGSYDKVWAAQQEYAEGEKLLNRAVAAGLITAERRAEVLGLMTAQLRDALDPMGAVNRELDEERRLLGMLSDAREIETQLKAIELDLMNQGVILGAEELEQLRERLRLIQEETRAAQARQSVYDAIIGQQRDFTAQLQAINELTASGAITREQANAFLVQQNSDLLAGTIEAQQAQITATEQMYARIDELRQADLISEQTAQQLKARAQAETNAQRLATAQAFFGNLSVLARSENRELAAIGKAAAVTQATIDGVLAVQKALASAPPPANYALAAAVGVAAAANVAQILAANTNGYAFGGNFEVGGTGGTDSQLVAFRATPGEKVSISTPQQERDREREAARRGDGGGEGGGTNVINVLDPALLQDYLTTPEGERVLVNVIRRNRNSIGLR</sequence>
<dbReference type="Proteomes" id="UP000240180">
    <property type="component" value="Segment"/>
</dbReference>
<keyword evidence="3" id="KW-0812">Transmembrane</keyword>
<protein>
    <submittedName>
        <fullName evidence="5">Tail length tape measure protein</fullName>
    </submittedName>
</protein>
<evidence type="ECO:0000313" key="5">
    <source>
        <dbReference type="EMBL" id="APL99292.1"/>
    </source>
</evidence>
<keyword evidence="1" id="KW-1188">Viral release from host cell</keyword>
<organism evidence="5 6">
    <name type="scientific">Bordetella phage CN2</name>
    <dbReference type="NCBI Taxonomy" id="1916124"/>
    <lineage>
        <taxon>Viruses</taxon>
        <taxon>Duplodnaviria</taxon>
        <taxon>Heunggongvirae</taxon>
        <taxon>Uroviricota</taxon>
        <taxon>Caudoviricetes</taxon>
        <taxon>Mesyanzhinovviridae</taxon>
        <taxon>Rabinowitzvirinae</taxon>
        <taxon>Vojvodinavirus</taxon>
        <taxon>Vojvodinavirus CN2</taxon>
        <taxon>Bordetella virus CN2</taxon>
    </lineage>
</organism>
<dbReference type="GO" id="GO:0098003">
    <property type="term" value="P:viral tail assembly"/>
    <property type="evidence" value="ECO:0007669"/>
    <property type="project" value="UniProtKB-KW"/>
</dbReference>
<proteinExistence type="predicted"/>
<feature type="region of interest" description="Disordered" evidence="2">
    <location>
        <begin position="869"/>
        <end position="903"/>
    </location>
</feature>
<name>A0A2D0W9F5_9CAUD</name>
<keyword evidence="3" id="KW-1133">Transmembrane helix</keyword>
<dbReference type="KEGG" id="vg:54984257"/>
<feature type="transmembrane region" description="Helical" evidence="3">
    <location>
        <begin position="266"/>
        <end position="287"/>
    </location>
</feature>
<feature type="domain" description="Tape measure protein N-terminal" evidence="4">
    <location>
        <begin position="54"/>
        <end position="244"/>
    </location>
</feature>
<dbReference type="EMBL" id="KY000219">
    <property type="protein sequence ID" value="APL99292.1"/>
    <property type="molecule type" value="Genomic_DNA"/>
</dbReference>
<dbReference type="GeneID" id="54984257"/>
<dbReference type="RefSeq" id="YP_009794007.1">
    <property type="nucleotide sequence ID" value="NC_047877.1"/>
</dbReference>
<dbReference type="NCBIfam" id="TIGR02675">
    <property type="entry name" value="tape_meas_nterm"/>
    <property type="match status" value="1"/>
</dbReference>
<keyword evidence="3" id="KW-0472">Membrane</keyword>
<evidence type="ECO:0000256" key="2">
    <source>
        <dbReference type="SAM" id="MobiDB-lite"/>
    </source>
</evidence>
<keyword evidence="6" id="KW-1185">Reference proteome</keyword>
<accession>A0A2D0W9F5</accession>
<dbReference type="Pfam" id="PF20155">
    <property type="entry name" value="TMP_3"/>
    <property type="match status" value="1"/>
</dbReference>
<evidence type="ECO:0000313" key="6">
    <source>
        <dbReference type="Proteomes" id="UP000240180"/>
    </source>
</evidence>
<evidence type="ECO:0000259" key="4">
    <source>
        <dbReference type="Pfam" id="PF20155"/>
    </source>
</evidence>
<evidence type="ECO:0000256" key="1">
    <source>
        <dbReference type="ARBA" id="ARBA00022465"/>
    </source>
</evidence>